<dbReference type="OrthoDB" id="9835at10239"/>
<evidence type="ECO:0000313" key="1">
    <source>
        <dbReference type="EMBL" id="AKY03010.1"/>
    </source>
</evidence>
<dbReference type="KEGG" id="vg:26639237"/>
<name>A0A0K1Y7C4_9CAUD</name>
<proteinExistence type="predicted"/>
<protein>
    <submittedName>
        <fullName evidence="1">Uncharacterized protein</fullName>
    </submittedName>
</protein>
<reference evidence="2" key="1">
    <citation type="submission" date="2015-07" db="EMBL/GenBank/DDBJ databases">
        <authorList>
            <person name="Noorani M."/>
        </authorList>
    </citation>
    <scope>NUCLEOTIDE SEQUENCE [LARGE SCALE GENOMIC DNA]</scope>
</reference>
<dbReference type="EMBL" id="KT309034">
    <property type="protein sequence ID" value="AKY03010.1"/>
    <property type="molecule type" value="Genomic_DNA"/>
</dbReference>
<dbReference type="GeneID" id="26639237"/>
<accession>A0A0K1Y7C4</accession>
<keyword evidence="2" id="KW-1185">Reference proteome</keyword>
<gene>
    <name evidence="1" type="ORF">SEA_DANTE_99</name>
</gene>
<organism evidence="1 2">
    <name type="scientific">Mycobacterium phage Dante</name>
    <dbReference type="NCBI Taxonomy" id="1698357"/>
    <lineage>
        <taxon>Viruses</taxon>
        <taxon>Duplodnaviria</taxon>
        <taxon>Heunggongvirae</taxon>
        <taxon>Uroviricota</taxon>
        <taxon>Caudoviricetes</taxon>
        <taxon>Gracegardnervirinae</taxon>
        <taxon>Cheoctovirus</taxon>
        <taxon>Cheoctovirus dante</taxon>
    </lineage>
</organism>
<evidence type="ECO:0000313" key="2">
    <source>
        <dbReference type="Proteomes" id="UP000201810"/>
    </source>
</evidence>
<dbReference type="RefSeq" id="YP_009212741.1">
    <property type="nucleotide sequence ID" value="NC_028946.1"/>
</dbReference>
<sequence length="167" mass="18921">MTTSNCELSKSRAILTIEPEKGIVTKRYRHPAAAAREIYWYRRLDYGHPELIDFDVDAGILVTSFHAPCEQLPDYRPVAGLIELLERLQADHIHHRDIHPGNVVRGPDGPLLIDWETAIEMDAPSYDLHGPASGVPVPDIHTALPRRYEMWLGSDHRSSIKTLWGLD</sequence>
<dbReference type="InterPro" id="IPR011009">
    <property type="entry name" value="Kinase-like_dom_sf"/>
</dbReference>
<dbReference type="SUPFAM" id="SSF56112">
    <property type="entry name" value="Protein kinase-like (PK-like)"/>
    <property type="match status" value="1"/>
</dbReference>
<dbReference type="Proteomes" id="UP000201810">
    <property type="component" value="Segment"/>
</dbReference>